<dbReference type="InterPro" id="IPR009495">
    <property type="entry name" value="NrsF"/>
</dbReference>
<organism evidence="2 3">
    <name type="scientific">Tsuneonella dongtanensis</name>
    <dbReference type="NCBI Taxonomy" id="692370"/>
    <lineage>
        <taxon>Bacteria</taxon>
        <taxon>Pseudomonadati</taxon>
        <taxon>Pseudomonadota</taxon>
        <taxon>Alphaproteobacteria</taxon>
        <taxon>Sphingomonadales</taxon>
        <taxon>Erythrobacteraceae</taxon>
        <taxon>Tsuneonella</taxon>
    </lineage>
</organism>
<keyword evidence="1" id="KW-0812">Transmembrane</keyword>
<sequence>MMHDNPLIDSLVDDLAPVRPLKMRSGAAAVGLAFAATVAAVFVMFGRPVFLDEPMAEMSIVANGLLLLTGISSALAVVAMASPRVGAAYDGPKWAMAGLALLPLAALIAWMAPGVSHGPTIDRWIDLDCALKAGASSLLVALSLGLWLRRGAPVAPERAGLFLGVAASALGSAAYGLTCPLDGLAHLGVWHIVPVFVTGLVGRIAGPRLIRW</sequence>
<dbReference type="KEGG" id="ado:A6F68_01239"/>
<feature type="transmembrane region" description="Helical" evidence="1">
    <location>
        <begin position="184"/>
        <end position="206"/>
    </location>
</feature>
<feature type="transmembrane region" description="Helical" evidence="1">
    <location>
        <begin position="27"/>
        <end position="46"/>
    </location>
</feature>
<evidence type="ECO:0000313" key="3">
    <source>
        <dbReference type="Proteomes" id="UP000092932"/>
    </source>
</evidence>
<feature type="transmembrane region" description="Helical" evidence="1">
    <location>
        <begin position="124"/>
        <end position="148"/>
    </location>
</feature>
<gene>
    <name evidence="2" type="ORF">A6F68_01239</name>
</gene>
<dbReference type="AlphaFoldDB" id="A0A1B2AC81"/>
<name>A0A1B2AC81_9SPHN</name>
<evidence type="ECO:0000313" key="2">
    <source>
        <dbReference type="EMBL" id="ANY19756.1"/>
    </source>
</evidence>
<feature type="transmembrane region" description="Helical" evidence="1">
    <location>
        <begin position="160"/>
        <end position="178"/>
    </location>
</feature>
<dbReference type="Pfam" id="PF06532">
    <property type="entry name" value="NrsF"/>
    <property type="match status" value="1"/>
</dbReference>
<dbReference type="OrthoDB" id="7390889at2"/>
<dbReference type="EMBL" id="CP016591">
    <property type="protein sequence ID" value="ANY19756.1"/>
    <property type="molecule type" value="Genomic_DNA"/>
</dbReference>
<dbReference type="Proteomes" id="UP000092932">
    <property type="component" value="Chromosome"/>
</dbReference>
<keyword evidence="1" id="KW-0472">Membrane</keyword>
<dbReference type="RefSeq" id="WP_067677408.1">
    <property type="nucleotide sequence ID" value="NZ_CP016591.1"/>
</dbReference>
<protein>
    <recommendedName>
        <fullName evidence="4">DUF1109 domain-containing protein</fullName>
    </recommendedName>
</protein>
<accession>A0A1B2AC81</accession>
<dbReference type="STRING" id="692370.A6F68_01239"/>
<evidence type="ECO:0008006" key="4">
    <source>
        <dbReference type="Google" id="ProtNLM"/>
    </source>
</evidence>
<proteinExistence type="predicted"/>
<evidence type="ECO:0000256" key="1">
    <source>
        <dbReference type="SAM" id="Phobius"/>
    </source>
</evidence>
<keyword evidence="3" id="KW-1185">Reference proteome</keyword>
<feature type="transmembrane region" description="Helical" evidence="1">
    <location>
        <begin position="58"/>
        <end position="82"/>
    </location>
</feature>
<keyword evidence="1" id="KW-1133">Transmembrane helix</keyword>
<feature type="transmembrane region" description="Helical" evidence="1">
    <location>
        <begin position="94"/>
        <end position="112"/>
    </location>
</feature>
<reference evidence="2 3" key="1">
    <citation type="submission" date="2016-07" db="EMBL/GenBank/DDBJ databases">
        <title>Complete genome sequence of Altererythrobacter dongtanensis KCTC 22672, a type strain with esterase isolated from tidal flat.</title>
        <authorList>
            <person name="Cheng H."/>
            <person name="Wu Y.-H."/>
            <person name="Zhou P."/>
            <person name="Huo Y.-Y."/>
            <person name="Wang C.-S."/>
            <person name="Xu X.-W."/>
        </authorList>
    </citation>
    <scope>NUCLEOTIDE SEQUENCE [LARGE SCALE GENOMIC DNA]</scope>
    <source>
        <strain evidence="2 3">KCTC 22672</strain>
    </source>
</reference>